<accession>A0A5C3Q9X6</accession>
<feature type="compositionally biased region" description="Polar residues" evidence="1">
    <location>
        <begin position="136"/>
        <end position="155"/>
    </location>
</feature>
<reference evidence="3 4" key="1">
    <citation type="journal article" date="2019" name="Nat. Ecol. Evol.">
        <title>Megaphylogeny resolves global patterns of mushroom evolution.</title>
        <authorList>
            <person name="Varga T."/>
            <person name="Krizsan K."/>
            <person name="Foldi C."/>
            <person name="Dima B."/>
            <person name="Sanchez-Garcia M."/>
            <person name="Sanchez-Ramirez S."/>
            <person name="Szollosi G.J."/>
            <person name="Szarkandi J.G."/>
            <person name="Papp V."/>
            <person name="Albert L."/>
            <person name="Andreopoulos W."/>
            <person name="Angelini C."/>
            <person name="Antonin V."/>
            <person name="Barry K.W."/>
            <person name="Bougher N.L."/>
            <person name="Buchanan P."/>
            <person name="Buyck B."/>
            <person name="Bense V."/>
            <person name="Catcheside P."/>
            <person name="Chovatia M."/>
            <person name="Cooper J."/>
            <person name="Damon W."/>
            <person name="Desjardin D."/>
            <person name="Finy P."/>
            <person name="Geml J."/>
            <person name="Haridas S."/>
            <person name="Hughes K."/>
            <person name="Justo A."/>
            <person name="Karasinski D."/>
            <person name="Kautmanova I."/>
            <person name="Kiss B."/>
            <person name="Kocsube S."/>
            <person name="Kotiranta H."/>
            <person name="LaButti K.M."/>
            <person name="Lechner B.E."/>
            <person name="Liimatainen K."/>
            <person name="Lipzen A."/>
            <person name="Lukacs Z."/>
            <person name="Mihaltcheva S."/>
            <person name="Morgado L.N."/>
            <person name="Niskanen T."/>
            <person name="Noordeloos M.E."/>
            <person name="Ohm R.A."/>
            <person name="Ortiz-Santana B."/>
            <person name="Ovrebo C."/>
            <person name="Racz N."/>
            <person name="Riley R."/>
            <person name="Savchenko A."/>
            <person name="Shiryaev A."/>
            <person name="Soop K."/>
            <person name="Spirin V."/>
            <person name="Szebenyi C."/>
            <person name="Tomsovsky M."/>
            <person name="Tulloss R.E."/>
            <person name="Uehling J."/>
            <person name="Grigoriev I.V."/>
            <person name="Vagvolgyi C."/>
            <person name="Papp T."/>
            <person name="Martin F.M."/>
            <person name="Miettinen O."/>
            <person name="Hibbett D.S."/>
            <person name="Nagy L.G."/>
        </authorList>
    </citation>
    <scope>NUCLEOTIDE SEQUENCE [LARGE SCALE GENOMIC DNA]</scope>
    <source>
        <strain evidence="3 4">CBS 309.79</strain>
    </source>
</reference>
<evidence type="ECO:0000256" key="2">
    <source>
        <dbReference type="SAM" id="Phobius"/>
    </source>
</evidence>
<dbReference type="AlphaFoldDB" id="A0A5C3Q9X6"/>
<gene>
    <name evidence="3" type="ORF">BDV98DRAFT_607813</name>
</gene>
<keyword evidence="2" id="KW-0472">Membrane</keyword>
<dbReference type="Proteomes" id="UP000305067">
    <property type="component" value="Unassembled WGS sequence"/>
</dbReference>
<keyword evidence="2" id="KW-0812">Transmembrane</keyword>
<feature type="compositionally biased region" description="Low complexity" evidence="1">
    <location>
        <begin position="9"/>
        <end position="18"/>
    </location>
</feature>
<feature type="compositionally biased region" description="Basic and acidic residues" evidence="1">
    <location>
        <begin position="19"/>
        <end position="31"/>
    </location>
</feature>
<protein>
    <submittedName>
        <fullName evidence="3">Uncharacterized protein</fullName>
    </submittedName>
</protein>
<feature type="compositionally biased region" description="Basic and acidic residues" evidence="1">
    <location>
        <begin position="117"/>
        <end position="129"/>
    </location>
</feature>
<evidence type="ECO:0000256" key="1">
    <source>
        <dbReference type="SAM" id="MobiDB-lite"/>
    </source>
</evidence>
<evidence type="ECO:0000313" key="3">
    <source>
        <dbReference type="EMBL" id="TFK97180.1"/>
    </source>
</evidence>
<feature type="region of interest" description="Disordered" evidence="1">
    <location>
        <begin position="117"/>
        <end position="186"/>
    </location>
</feature>
<evidence type="ECO:0000313" key="4">
    <source>
        <dbReference type="Proteomes" id="UP000305067"/>
    </source>
</evidence>
<proteinExistence type="predicted"/>
<sequence length="225" mass="23869">MLTNPPSPSNDSSPLSESRTLDDDSTRRDGAATDTSPTMTLGDPPNGANESDGGGSSNPNTAAIVGGVIGGIITLLLLAILLLCAFRRKRARRMNRHMAQSSVESSEIRLWADRTTEKEMADDANRSERLLGASADSRTPASSGSVQSYDFTPTTLLPDDGARSRTSLLTDETGCGASERDDADSEMMGLGVDERRQIALKRVDMLVEALTHGGLQVPFKGAQAM</sequence>
<name>A0A5C3Q9X6_9AGAR</name>
<organism evidence="3 4">
    <name type="scientific">Pterulicium gracile</name>
    <dbReference type="NCBI Taxonomy" id="1884261"/>
    <lineage>
        <taxon>Eukaryota</taxon>
        <taxon>Fungi</taxon>
        <taxon>Dikarya</taxon>
        <taxon>Basidiomycota</taxon>
        <taxon>Agaricomycotina</taxon>
        <taxon>Agaricomycetes</taxon>
        <taxon>Agaricomycetidae</taxon>
        <taxon>Agaricales</taxon>
        <taxon>Pleurotineae</taxon>
        <taxon>Pterulaceae</taxon>
        <taxon>Pterulicium</taxon>
    </lineage>
</organism>
<feature type="transmembrane region" description="Helical" evidence="2">
    <location>
        <begin position="62"/>
        <end position="86"/>
    </location>
</feature>
<keyword evidence="4" id="KW-1185">Reference proteome</keyword>
<dbReference type="EMBL" id="ML178850">
    <property type="protein sequence ID" value="TFK97180.1"/>
    <property type="molecule type" value="Genomic_DNA"/>
</dbReference>
<keyword evidence="2" id="KW-1133">Transmembrane helix</keyword>
<feature type="region of interest" description="Disordered" evidence="1">
    <location>
        <begin position="1"/>
        <end position="56"/>
    </location>
</feature>